<comment type="caution">
    <text evidence="2">The sequence shown here is derived from an EMBL/GenBank/DDBJ whole genome shotgun (WGS) entry which is preliminary data.</text>
</comment>
<feature type="region of interest" description="Disordered" evidence="1">
    <location>
        <begin position="163"/>
        <end position="182"/>
    </location>
</feature>
<evidence type="ECO:0000256" key="1">
    <source>
        <dbReference type="SAM" id="MobiDB-lite"/>
    </source>
</evidence>
<evidence type="ECO:0000313" key="3">
    <source>
        <dbReference type="Proteomes" id="UP000636793"/>
    </source>
</evidence>
<sequence length="330" mass="35966">MRWQVPLLVVLVVLGTIGWVVFGRHTVHVGDRYDDRSVEDHGTTRDFNVQLPLTRLNVWVGHGDTAGAFDDEVKAPDGATLVQVRWAQTRLGAPPVWRAATPQQRRDPGADLILVTGGRRYWLAKDVRSNDEGSSTVVVVQGDASETRIEARYDGRTVRATSGSAGMVNASPSSGCKDPSERHPDRTFLNVECSMPLRRSVYVPGLGAAPVGKEWLVLYAAGVMRSERLATVYPPGSDAQGARYLPSGPPTVSVSADGVAAQPKLSGKDVVRGDSVQLADRAWLVPEDEASTVRLRYRLPMSLDRARTELPDQPARHDIDVRGEVTYPAE</sequence>
<organism evidence="2 3">
    <name type="scientific">Flexivirga endophytica</name>
    <dbReference type="NCBI Taxonomy" id="1849103"/>
    <lineage>
        <taxon>Bacteria</taxon>
        <taxon>Bacillati</taxon>
        <taxon>Actinomycetota</taxon>
        <taxon>Actinomycetes</taxon>
        <taxon>Micrococcales</taxon>
        <taxon>Dermacoccaceae</taxon>
        <taxon>Flexivirga</taxon>
    </lineage>
</organism>
<protein>
    <submittedName>
        <fullName evidence="2">Uncharacterized protein</fullName>
    </submittedName>
</protein>
<feature type="compositionally biased region" description="Polar residues" evidence="1">
    <location>
        <begin position="163"/>
        <end position="174"/>
    </location>
</feature>
<reference evidence="2" key="1">
    <citation type="journal article" date="2014" name="Int. J. Syst. Evol. Microbiol.">
        <title>Complete genome sequence of Corynebacterium casei LMG S-19264T (=DSM 44701T), isolated from a smear-ripened cheese.</title>
        <authorList>
            <consortium name="US DOE Joint Genome Institute (JGI-PGF)"/>
            <person name="Walter F."/>
            <person name="Albersmeier A."/>
            <person name="Kalinowski J."/>
            <person name="Ruckert C."/>
        </authorList>
    </citation>
    <scope>NUCLEOTIDE SEQUENCE</scope>
    <source>
        <strain evidence="2">CGMCC 1.15085</strain>
    </source>
</reference>
<accession>A0A916X0D3</accession>
<dbReference type="Proteomes" id="UP000636793">
    <property type="component" value="Unassembled WGS sequence"/>
</dbReference>
<reference evidence="2" key="2">
    <citation type="submission" date="2020-09" db="EMBL/GenBank/DDBJ databases">
        <authorList>
            <person name="Sun Q."/>
            <person name="Zhou Y."/>
        </authorList>
    </citation>
    <scope>NUCLEOTIDE SEQUENCE</scope>
    <source>
        <strain evidence="2">CGMCC 1.15085</strain>
    </source>
</reference>
<evidence type="ECO:0000313" key="2">
    <source>
        <dbReference type="EMBL" id="GGB47103.1"/>
    </source>
</evidence>
<proteinExistence type="predicted"/>
<name>A0A916X0D3_9MICO</name>
<dbReference type="RefSeq" id="WP_188839110.1">
    <property type="nucleotide sequence ID" value="NZ_BMHI01000008.1"/>
</dbReference>
<keyword evidence="3" id="KW-1185">Reference proteome</keyword>
<dbReference type="EMBL" id="BMHI01000008">
    <property type="protein sequence ID" value="GGB47103.1"/>
    <property type="molecule type" value="Genomic_DNA"/>
</dbReference>
<gene>
    <name evidence="2" type="ORF">GCM10011492_42810</name>
</gene>
<dbReference type="AlphaFoldDB" id="A0A916X0D3"/>